<gene>
    <name evidence="1" type="ORF">BDN72DRAFT_907508</name>
</gene>
<dbReference type="Proteomes" id="UP000308600">
    <property type="component" value="Unassembled WGS sequence"/>
</dbReference>
<protein>
    <submittedName>
        <fullName evidence="1">Uncharacterized protein</fullName>
    </submittedName>
</protein>
<accession>A0ACD2ZYP4</accession>
<organism evidence="1 2">
    <name type="scientific">Pluteus cervinus</name>
    <dbReference type="NCBI Taxonomy" id="181527"/>
    <lineage>
        <taxon>Eukaryota</taxon>
        <taxon>Fungi</taxon>
        <taxon>Dikarya</taxon>
        <taxon>Basidiomycota</taxon>
        <taxon>Agaricomycotina</taxon>
        <taxon>Agaricomycetes</taxon>
        <taxon>Agaricomycetidae</taxon>
        <taxon>Agaricales</taxon>
        <taxon>Pluteineae</taxon>
        <taxon>Pluteaceae</taxon>
        <taxon>Pluteus</taxon>
    </lineage>
</organism>
<sequence length="215" mass="25230">MAAVTDKSELLSFTGDEVVKVAALLRCPYADSPEGNTILNTIIPAVAFLRSRYRFIFPTNMKQPQCWWFDITDTTLDCRNFLSIDQLMDSLDYDCFVKGRDLVSWASCLEPISQSPTNLSIIPYIQRPVITLRTNFDKSLEVNKKVAFDRASSPEGVENRFQWTQRERLKAGTWKKLLTYARLAKWYSKNFQSGFSEWPEYWYFRRSMWTDPRQR</sequence>
<evidence type="ECO:0000313" key="1">
    <source>
        <dbReference type="EMBL" id="TFK57787.1"/>
    </source>
</evidence>
<name>A0ACD2ZYP4_9AGAR</name>
<proteinExistence type="predicted"/>
<evidence type="ECO:0000313" key="2">
    <source>
        <dbReference type="Proteomes" id="UP000308600"/>
    </source>
</evidence>
<keyword evidence="2" id="KW-1185">Reference proteome</keyword>
<dbReference type="EMBL" id="ML210066">
    <property type="protein sequence ID" value="TFK57787.1"/>
    <property type="molecule type" value="Genomic_DNA"/>
</dbReference>
<reference evidence="1 2" key="1">
    <citation type="journal article" date="2019" name="Nat. Ecol. Evol.">
        <title>Megaphylogeny resolves global patterns of mushroom evolution.</title>
        <authorList>
            <person name="Varga T."/>
            <person name="Krizsan K."/>
            <person name="Foldi C."/>
            <person name="Dima B."/>
            <person name="Sanchez-Garcia M."/>
            <person name="Sanchez-Ramirez S."/>
            <person name="Szollosi G.J."/>
            <person name="Szarkandi J.G."/>
            <person name="Papp V."/>
            <person name="Albert L."/>
            <person name="Andreopoulos W."/>
            <person name="Angelini C."/>
            <person name="Antonin V."/>
            <person name="Barry K.W."/>
            <person name="Bougher N.L."/>
            <person name="Buchanan P."/>
            <person name="Buyck B."/>
            <person name="Bense V."/>
            <person name="Catcheside P."/>
            <person name="Chovatia M."/>
            <person name="Cooper J."/>
            <person name="Damon W."/>
            <person name="Desjardin D."/>
            <person name="Finy P."/>
            <person name="Geml J."/>
            <person name="Haridas S."/>
            <person name="Hughes K."/>
            <person name="Justo A."/>
            <person name="Karasinski D."/>
            <person name="Kautmanova I."/>
            <person name="Kiss B."/>
            <person name="Kocsube S."/>
            <person name="Kotiranta H."/>
            <person name="LaButti K.M."/>
            <person name="Lechner B.E."/>
            <person name="Liimatainen K."/>
            <person name="Lipzen A."/>
            <person name="Lukacs Z."/>
            <person name="Mihaltcheva S."/>
            <person name="Morgado L.N."/>
            <person name="Niskanen T."/>
            <person name="Noordeloos M.E."/>
            <person name="Ohm R.A."/>
            <person name="Ortiz-Santana B."/>
            <person name="Ovrebo C."/>
            <person name="Racz N."/>
            <person name="Riley R."/>
            <person name="Savchenko A."/>
            <person name="Shiryaev A."/>
            <person name="Soop K."/>
            <person name="Spirin V."/>
            <person name="Szebenyi C."/>
            <person name="Tomsovsky M."/>
            <person name="Tulloss R.E."/>
            <person name="Uehling J."/>
            <person name="Grigoriev I.V."/>
            <person name="Vagvolgyi C."/>
            <person name="Papp T."/>
            <person name="Martin F.M."/>
            <person name="Miettinen O."/>
            <person name="Hibbett D.S."/>
            <person name="Nagy L.G."/>
        </authorList>
    </citation>
    <scope>NUCLEOTIDE SEQUENCE [LARGE SCALE GENOMIC DNA]</scope>
    <source>
        <strain evidence="1 2">NL-1719</strain>
    </source>
</reference>